<proteinExistence type="inferred from homology"/>
<dbReference type="GO" id="GO:0043565">
    <property type="term" value="F:sequence-specific DNA binding"/>
    <property type="evidence" value="ECO:0007669"/>
    <property type="project" value="TreeGrafter"/>
</dbReference>
<dbReference type="SUPFAM" id="SSF53850">
    <property type="entry name" value="Periplasmic binding protein-like II"/>
    <property type="match status" value="1"/>
</dbReference>
<keyword evidence="3" id="KW-0238">DNA-binding</keyword>
<sequence>MVRRFYNLPSLTTLAVFEASARHLSFKLAASELNVTPGAISRQVKAIEEEVGVPLFVRSGKGVALTHAGEELYNVLASGFSKASDVVRSIKRGDRARNVTIACSDAFATMWLIPRMPDFWRRYPDIVVDHLISDSAKDYRRAEVELRIRYGFGAWLDETAELLFDDTIYPVCGLGFAAAHEGVTAAELAELPHLHVDWVDPDWAGWEEVLLRAGIPHALHGGRRFGKFNVALQAAMADQGVAVGWDRLVRNLIDEGKLVRLTELMLPAPGAYYLTSNNNRELSTAAVVFKDWLLEMAEQERKIAPDNLASAKRRDW</sequence>
<dbReference type="Gene3D" id="3.40.190.10">
    <property type="entry name" value="Periplasmic binding protein-like II"/>
    <property type="match status" value="2"/>
</dbReference>
<keyword evidence="2" id="KW-0805">Transcription regulation</keyword>
<accession>A0A2N9VUS3</accession>
<dbReference type="Pfam" id="PF00126">
    <property type="entry name" value="HTH_1"/>
    <property type="match status" value="1"/>
</dbReference>
<dbReference type="InterPro" id="IPR005119">
    <property type="entry name" value="LysR_subst-bd"/>
</dbReference>
<dbReference type="GO" id="GO:0003700">
    <property type="term" value="F:DNA-binding transcription factor activity"/>
    <property type="evidence" value="ECO:0007669"/>
    <property type="project" value="InterPro"/>
</dbReference>
<dbReference type="PANTHER" id="PTHR30537:SF74">
    <property type="entry name" value="HTH-TYPE TRANSCRIPTIONAL REGULATOR TRPI"/>
    <property type="match status" value="1"/>
</dbReference>
<dbReference type="InterPro" id="IPR036388">
    <property type="entry name" value="WH-like_DNA-bd_sf"/>
</dbReference>
<dbReference type="Pfam" id="PF03466">
    <property type="entry name" value="LysR_substrate"/>
    <property type="match status" value="1"/>
</dbReference>
<dbReference type="Gene3D" id="1.10.10.10">
    <property type="entry name" value="Winged helix-like DNA-binding domain superfamily/Winged helix DNA-binding domain"/>
    <property type="match status" value="1"/>
</dbReference>
<evidence type="ECO:0000259" key="5">
    <source>
        <dbReference type="PROSITE" id="PS50931"/>
    </source>
</evidence>
<keyword evidence="7" id="KW-1185">Reference proteome</keyword>
<dbReference type="PANTHER" id="PTHR30537">
    <property type="entry name" value="HTH-TYPE TRANSCRIPTIONAL REGULATOR"/>
    <property type="match status" value="1"/>
</dbReference>
<protein>
    <submittedName>
        <fullName evidence="6">LysR family transcriptional regulator</fullName>
    </submittedName>
</protein>
<comment type="caution">
    <text evidence="6">The sequence shown here is derived from an EMBL/GenBank/DDBJ whole genome shotgun (WGS) entry which is preliminary data.</text>
</comment>
<evidence type="ECO:0000256" key="3">
    <source>
        <dbReference type="ARBA" id="ARBA00023125"/>
    </source>
</evidence>
<dbReference type="OrthoDB" id="9804958at2"/>
<name>A0A2N9VUS3_9HYPH</name>
<evidence type="ECO:0000256" key="2">
    <source>
        <dbReference type="ARBA" id="ARBA00023015"/>
    </source>
</evidence>
<dbReference type="InterPro" id="IPR058163">
    <property type="entry name" value="LysR-type_TF_proteobact-type"/>
</dbReference>
<dbReference type="EMBL" id="MZMT01000044">
    <property type="protein sequence ID" value="PIO43241.1"/>
    <property type="molecule type" value="Genomic_DNA"/>
</dbReference>
<organism evidence="6 7">
    <name type="scientific">Phyllobacterium zundukense</name>
    <dbReference type="NCBI Taxonomy" id="1867719"/>
    <lineage>
        <taxon>Bacteria</taxon>
        <taxon>Pseudomonadati</taxon>
        <taxon>Pseudomonadota</taxon>
        <taxon>Alphaproteobacteria</taxon>
        <taxon>Hyphomicrobiales</taxon>
        <taxon>Phyllobacteriaceae</taxon>
        <taxon>Phyllobacterium</taxon>
    </lineage>
</organism>
<dbReference type="InterPro" id="IPR000847">
    <property type="entry name" value="LysR_HTH_N"/>
</dbReference>
<comment type="similarity">
    <text evidence="1">Belongs to the LysR transcriptional regulatory family.</text>
</comment>
<evidence type="ECO:0000313" key="6">
    <source>
        <dbReference type="EMBL" id="PIO43241.1"/>
    </source>
</evidence>
<feature type="domain" description="HTH lysR-type" evidence="5">
    <location>
        <begin position="9"/>
        <end position="66"/>
    </location>
</feature>
<evidence type="ECO:0000256" key="4">
    <source>
        <dbReference type="ARBA" id="ARBA00023163"/>
    </source>
</evidence>
<dbReference type="AlphaFoldDB" id="A0A2N9VUS3"/>
<dbReference type="PRINTS" id="PR00039">
    <property type="entry name" value="HTHLYSR"/>
</dbReference>
<dbReference type="KEGG" id="pht:BLM14_26695"/>
<dbReference type="SUPFAM" id="SSF46785">
    <property type="entry name" value="Winged helix' DNA-binding domain"/>
    <property type="match status" value="1"/>
</dbReference>
<gene>
    <name evidence="6" type="ORF">B5P45_19385</name>
</gene>
<dbReference type="CDD" id="cd08432">
    <property type="entry name" value="PBP2_GcdR_TrpI_HvrB_AmpR_like"/>
    <property type="match status" value="1"/>
</dbReference>
<dbReference type="GO" id="GO:0006351">
    <property type="term" value="P:DNA-templated transcription"/>
    <property type="evidence" value="ECO:0007669"/>
    <property type="project" value="TreeGrafter"/>
</dbReference>
<dbReference type="Proteomes" id="UP000232163">
    <property type="component" value="Unassembled WGS sequence"/>
</dbReference>
<dbReference type="PROSITE" id="PS50931">
    <property type="entry name" value="HTH_LYSR"/>
    <property type="match status" value="1"/>
</dbReference>
<evidence type="ECO:0000256" key="1">
    <source>
        <dbReference type="ARBA" id="ARBA00009437"/>
    </source>
</evidence>
<keyword evidence="4" id="KW-0804">Transcription</keyword>
<reference evidence="7" key="1">
    <citation type="journal article" date="2017" name="Int J Environ Stud">
        <title>Does the Miocene-Pliocene relict legume Oxytropis triphylla form nitrogen-fixing nodules with a combination of bacterial strains?</title>
        <authorList>
            <person name="Safronova V."/>
            <person name="Belimov A."/>
            <person name="Sazanova A."/>
            <person name="Kuznetsova I."/>
            <person name="Popova J."/>
            <person name="Andronov E."/>
            <person name="Verkhozina A."/>
            <person name="Tikhonovich I."/>
        </authorList>
    </citation>
    <scope>NUCLEOTIDE SEQUENCE [LARGE SCALE GENOMIC DNA]</scope>
    <source>
        <strain evidence="7">Tri-38</strain>
    </source>
</reference>
<dbReference type="InterPro" id="IPR036390">
    <property type="entry name" value="WH_DNA-bd_sf"/>
</dbReference>
<evidence type="ECO:0000313" key="7">
    <source>
        <dbReference type="Proteomes" id="UP000232163"/>
    </source>
</evidence>
<dbReference type="RefSeq" id="WP_100003193.1">
    <property type="nucleotide sequence ID" value="NZ_CP017943.1"/>
</dbReference>